<evidence type="ECO:0000313" key="1">
    <source>
        <dbReference type="EMBL" id="PWB88120.1"/>
    </source>
</evidence>
<reference evidence="1 2" key="1">
    <citation type="submission" date="2017-03" db="EMBL/GenBank/DDBJ databases">
        <title>Genome sequence of Methanobrevibacter thaueri.</title>
        <authorList>
            <person name="Poehlein A."/>
            <person name="Seedorf H."/>
            <person name="Daniel R."/>
        </authorList>
    </citation>
    <scope>NUCLEOTIDE SEQUENCE [LARGE SCALE GENOMIC DNA]</scope>
    <source>
        <strain evidence="1 2">DSM 11995</strain>
    </source>
</reference>
<dbReference type="RefSeq" id="WP_116591252.1">
    <property type="nucleotide sequence ID" value="NZ_MZGS01000014.1"/>
</dbReference>
<dbReference type="InterPro" id="IPR014958">
    <property type="entry name" value="DGC"/>
</dbReference>
<name>A0A315XPN7_9EURY</name>
<dbReference type="Pfam" id="PF08859">
    <property type="entry name" value="DGC"/>
    <property type="match status" value="1"/>
</dbReference>
<keyword evidence="2" id="KW-1185">Reference proteome</keyword>
<sequence length="127" mass="13514">MVDRIALAPCNGMSPNGLVSRVAVGDCRNENDNAISICMGSTSADIEGKNDEMLKKYPIVAVNGCPNGCVNKILANKGIDVAGTVAVNEILEGFDVSARDPFRLDSEAEECVKIIKDELTKTINKIS</sequence>
<organism evidence="1 2">
    <name type="scientific">Methanobrevibacter thaueri</name>
    <dbReference type="NCBI Taxonomy" id="190975"/>
    <lineage>
        <taxon>Archaea</taxon>
        <taxon>Methanobacteriati</taxon>
        <taxon>Methanobacteriota</taxon>
        <taxon>Methanomada group</taxon>
        <taxon>Methanobacteria</taxon>
        <taxon>Methanobacteriales</taxon>
        <taxon>Methanobacteriaceae</taxon>
        <taxon>Methanobrevibacter</taxon>
    </lineage>
</organism>
<dbReference type="Proteomes" id="UP000251717">
    <property type="component" value="Unassembled WGS sequence"/>
</dbReference>
<protein>
    <submittedName>
        <fullName evidence="1">DGC domain protein</fullName>
    </submittedName>
</protein>
<accession>A0A315XPN7</accession>
<dbReference type="EMBL" id="MZGS01000014">
    <property type="protein sequence ID" value="PWB88120.1"/>
    <property type="molecule type" value="Genomic_DNA"/>
</dbReference>
<dbReference type="AlphaFoldDB" id="A0A315XPN7"/>
<dbReference type="OrthoDB" id="70751at2157"/>
<gene>
    <name evidence="1" type="ORF">MBBTH_02640</name>
</gene>
<proteinExistence type="predicted"/>
<evidence type="ECO:0000313" key="2">
    <source>
        <dbReference type="Proteomes" id="UP000251717"/>
    </source>
</evidence>
<comment type="caution">
    <text evidence="1">The sequence shown here is derived from an EMBL/GenBank/DDBJ whole genome shotgun (WGS) entry which is preliminary data.</text>
</comment>